<evidence type="ECO:0000256" key="8">
    <source>
        <dbReference type="ARBA" id="ARBA00061560"/>
    </source>
</evidence>
<dbReference type="SMR" id="A0A1S3BBH9"/>
<evidence type="ECO:0000256" key="5">
    <source>
        <dbReference type="ARBA" id="ARBA00023002"/>
    </source>
</evidence>
<organism evidence="13 14">
    <name type="scientific">Cucumis melo</name>
    <name type="common">Muskmelon</name>
    <dbReference type="NCBI Taxonomy" id="3656"/>
    <lineage>
        <taxon>Eukaryota</taxon>
        <taxon>Viridiplantae</taxon>
        <taxon>Streptophyta</taxon>
        <taxon>Embryophyta</taxon>
        <taxon>Tracheophyta</taxon>
        <taxon>Spermatophyta</taxon>
        <taxon>Magnoliopsida</taxon>
        <taxon>eudicotyledons</taxon>
        <taxon>Gunneridae</taxon>
        <taxon>Pentapetalae</taxon>
        <taxon>rosids</taxon>
        <taxon>fabids</taxon>
        <taxon>Cucurbitales</taxon>
        <taxon>Cucurbitaceae</taxon>
        <taxon>Benincaseae</taxon>
        <taxon>Cucumis</taxon>
    </lineage>
</organism>
<dbReference type="Proteomes" id="UP001652600">
    <property type="component" value="Chromosome 3"/>
</dbReference>
<evidence type="ECO:0000256" key="7">
    <source>
        <dbReference type="ARBA" id="ARBA00037909"/>
    </source>
</evidence>
<dbReference type="GO" id="GO:0046872">
    <property type="term" value="F:metal ion binding"/>
    <property type="evidence" value="ECO:0007669"/>
    <property type="project" value="UniProtKB-KW"/>
</dbReference>
<dbReference type="PANTHER" id="PTHR47990">
    <property type="entry name" value="2-OXOGLUTARATE (2OG) AND FE(II)-DEPENDENT OXYGENASE SUPERFAMILY PROTEIN-RELATED"/>
    <property type="match status" value="1"/>
</dbReference>
<protein>
    <recommendedName>
        <fullName evidence="9">gibberellin 3beta-dioxygenase</fullName>
        <ecNumber evidence="9">1.14.11.15</ecNumber>
    </recommendedName>
</protein>
<keyword evidence="13" id="KW-1185">Reference proteome</keyword>
<dbReference type="InterPro" id="IPR027443">
    <property type="entry name" value="IPNS-like_sf"/>
</dbReference>
<dbReference type="InterPro" id="IPR050231">
    <property type="entry name" value="Iron_ascorbate_oxido_reductase"/>
</dbReference>
<keyword evidence="4" id="KW-0223">Dioxygenase</keyword>
<dbReference type="eggNOG" id="KOG0143">
    <property type="taxonomic scope" value="Eukaryota"/>
</dbReference>
<comment type="cofactor">
    <cofactor evidence="1">
        <name>L-ascorbate</name>
        <dbReference type="ChEBI" id="CHEBI:38290"/>
    </cofactor>
</comment>
<dbReference type="Gramene" id="MELO3C030311.2.1">
    <property type="protein sequence ID" value="MELO3C030311.2.1"/>
    <property type="gene ID" value="MELO3C030311.2"/>
</dbReference>
<dbReference type="InterPro" id="IPR005123">
    <property type="entry name" value="Oxoglu/Fe-dep_dioxygenase_dom"/>
</dbReference>
<evidence type="ECO:0000313" key="13">
    <source>
        <dbReference type="Proteomes" id="UP001652600"/>
    </source>
</evidence>
<name>A0A1S3BBH9_CUCME</name>
<evidence type="ECO:0000256" key="1">
    <source>
        <dbReference type="ARBA" id="ARBA00001961"/>
    </source>
</evidence>
<evidence type="ECO:0000256" key="3">
    <source>
        <dbReference type="ARBA" id="ARBA00022723"/>
    </source>
</evidence>
<evidence type="ECO:0000256" key="9">
    <source>
        <dbReference type="ARBA" id="ARBA00066695"/>
    </source>
</evidence>
<dbReference type="FunFam" id="2.60.120.330:FF:000013">
    <property type="entry name" value="Gibberellin 3-beta-dioxygenase 1"/>
    <property type="match status" value="1"/>
</dbReference>
<dbReference type="GO" id="GO:0009686">
    <property type="term" value="P:gibberellin biosynthetic process"/>
    <property type="evidence" value="ECO:0007669"/>
    <property type="project" value="UniProtKB-ARBA"/>
</dbReference>
<reference evidence="14" key="2">
    <citation type="submission" date="2025-04" db="UniProtKB">
        <authorList>
            <consortium name="RefSeq"/>
        </authorList>
    </citation>
    <scope>IDENTIFICATION</scope>
</reference>
<sequence>MADQEIPPPSQLVPLNFASVQTHVPESHLWPNVKELSAAVKLDKRVSLPLIDLVNDDASELLGRACEEWGMFQLINHGVSQTLIEEAEEETRRLFTLPAAQKMKTLRSPGSLTATGYGMAGISKYHPKLMWHEGFTIIGSPINEAKKLWPNDYKRFCDVMEEYQRQMKGLGERIIRLILKFLGISEEEMMKLLTSTDESIGKPYMALRLNSYPPCPDPGQVMGLAAHTDTSLCTILHQVRSNGLQIFKDGTGWVPLSPMSGTLVVNVGDLLHILSNGRFTSILHRVMIQENKEHRFSLAYFYDPPGDIYISPYCKPLSDTPQFPLYRSVNVKEYFAIKAKKMGSGLPAIKI</sequence>
<dbReference type="Gene3D" id="2.60.120.330">
    <property type="entry name" value="B-lactam Antibiotic, Isopenicillin N Synthase, Chain"/>
    <property type="match status" value="1"/>
</dbReference>
<dbReference type="OrthoDB" id="288590at2759"/>
<dbReference type="InterPro" id="IPR044861">
    <property type="entry name" value="IPNS-like_FE2OG_OXY"/>
</dbReference>
<proteinExistence type="inferred from homology"/>
<feature type="domain" description="Fe2OG dioxygenase" evidence="11">
    <location>
        <begin position="202"/>
        <end position="304"/>
    </location>
</feature>
<keyword evidence="5 10" id="KW-0560">Oxidoreductase</keyword>
<evidence type="ECO:0000313" key="14">
    <source>
        <dbReference type="RefSeq" id="XP_008445138.1"/>
    </source>
</evidence>
<comment type="similarity">
    <text evidence="8">Belongs to the iron/ascorbate-dependent oxidoreductase family. GA3OX subfamily.</text>
</comment>
<reference evidence="12" key="1">
    <citation type="submission" date="2023-03" db="UniProtKB">
        <authorList>
            <consortium name="EnsemblPlants"/>
        </authorList>
    </citation>
    <scope>IDENTIFICATION</scope>
</reference>
<dbReference type="EnsemblPlants" id="MELO3C030311.2.1">
    <property type="protein sequence ID" value="MELO3C030311.2.1"/>
    <property type="gene ID" value="MELO3C030311.2"/>
</dbReference>
<dbReference type="Pfam" id="PF03171">
    <property type="entry name" value="2OG-FeII_Oxy"/>
    <property type="match status" value="1"/>
</dbReference>
<comment type="pathway">
    <text evidence="7">Plant hormone biosynthesis; gibberellin biosynthesis.</text>
</comment>
<dbReference type="AlphaFoldDB" id="A0A1S3BBH9"/>
<dbReference type="PRINTS" id="PR00682">
    <property type="entry name" value="IPNSYNTHASE"/>
</dbReference>
<keyword evidence="6 10" id="KW-0408">Iron</keyword>
<comment type="pathway">
    <text evidence="2">Hormone biosynthesis.</text>
</comment>
<dbReference type="SUPFAM" id="SSF51197">
    <property type="entry name" value="Clavaminate synthase-like"/>
    <property type="match status" value="1"/>
</dbReference>
<dbReference type="InterPro" id="IPR026992">
    <property type="entry name" value="DIOX_N"/>
</dbReference>
<dbReference type="GeneID" id="103488263"/>
<dbReference type="RefSeq" id="XP_008445138.1">
    <property type="nucleotide sequence ID" value="XM_008446916.1"/>
</dbReference>
<evidence type="ECO:0000256" key="6">
    <source>
        <dbReference type="ARBA" id="ARBA00023004"/>
    </source>
</evidence>
<dbReference type="GO" id="GO:0016707">
    <property type="term" value="F:gibberellin 3-beta-dioxygenase activity"/>
    <property type="evidence" value="ECO:0007669"/>
    <property type="project" value="UniProtKB-EC"/>
</dbReference>
<dbReference type="KEGG" id="cmo:103488263"/>
<keyword evidence="3 10" id="KW-0479">Metal-binding</keyword>
<accession>A0A1S3BBH9</accession>
<gene>
    <name evidence="14" type="primary">LOC103488263</name>
    <name evidence="12" type="synonym">103488263</name>
</gene>
<evidence type="ECO:0000259" key="11">
    <source>
        <dbReference type="PROSITE" id="PS51471"/>
    </source>
</evidence>
<evidence type="ECO:0000256" key="2">
    <source>
        <dbReference type="ARBA" id="ARBA00004972"/>
    </source>
</evidence>
<dbReference type="Pfam" id="PF14226">
    <property type="entry name" value="DIOX_N"/>
    <property type="match status" value="1"/>
</dbReference>
<evidence type="ECO:0000313" key="12">
    <source>
        <dbReference type="EnsemblPlants" id="MELO3C030311.2.1"/>
    </source>
</evidence>
<dbReference type="EC" id="1.14.11.15" evidence="9"/>
<dbReference type="PROSITE" id="PS51471">
    <property type="entry name" value="FE2OG_OXY"/>
    <property type="match status" value="1"/>
</dbReference>
<evidence type="ECO:0000256" key="4">
    <source>
        <dbReference type="ARBA" id="ARBA00022964"/>
    </source>
</evidence>
<evidence type="ECO:0000256" key="10">
    <source>
        <dbReference type="RuleBase" id="RU003682"/>
    </source>
</evidence>
<dbReference type="InParanoid" id="A0A1S3BBH9"/>